<evidence type="ECO:0000313" key="2">
    <source>
        <dbReference type="EMBL" id="SDV46907.1"/>
    </source>
</evidence>
<dbReference type="OrthoDB" id="5293744at2"/>
<dbReference type="GO" id="GO:0005737">
    <property type="term" value="C:cytoplasm"/>
    <property type="evidence" value="ECO:0007669"/>
    <property type="project" value="TreeGrafter"/>
</dbReference>
<dbReference type="STRING" id="1770053.SAMN05216551_10291"/>
<dbReference type="Pfam" id="PF02423">
    <property type="entry name" value="OCD_Mu_crystall"/>
    <property type="match status" value="1"/>
</dbReference>
<gene>
    <name evidence="2" type="ORF">SAMN05216551_10291</name>
</gene>
<proteinExistence type="inferred from homology"/>
<evidence type="ECO:0000256" key="1">
    <source>
        <dbReference type="ARBA" id="ARBA00008903"/>
    </source>
</evidence>
<accession>A0A1H2PLF9</accession>
<dbReference type="PANTHER" id="PTHR13812:SF19">
    <property type="entry name" value="KETIMINE REDUCTASE MU-CRYSTALLIN"/>
    <property type="match status" value="1"/>
</dbReference>
<dbReference type="InterPro" id="IPR023401">
    <property type="entry name" value="ODC_N"/>
</dbReference>
<organism evidence="2 3">
    <name type="scientific">Chitinasiproducens palmae</name>
    <dbReference type="NCBI Taxonomy" id="1770053"/>
    <lineage>
        <taxon>Bacteria</taxon>
        <taxon>Pseudomonadati</taxon>
        <taxon>Pseudomonadota</taxon>
        <taxon>Betaproteobacteria</taxon>
        <taxon>Burkholderiales</taxon>
        <taxon>Burkholderiaceae</taxon>
        <taxon>Chitinasiproducens</taxon>
    </lineage>
</organism>
<name>A0A1H2PLF9_9BURK</name>
<dbReference type="InterPro" id="IPR003462">
    <property type="entry name" value="ODC_Mu_crystall"/>
</dbReference>
<dbReference type="NCBIfam" id="NF004793">
    <property type="entry name" value="PRK06141.1"/>
    <property type="match status" value="1"/>
</dbReference>
<reference evidence="3" key="1">
    <citation type="submission" date="2016-09" db="EMBL/GenBank/DDBJ databases">
        <authorList>
            <person name="Varghese N."/>
            <person name="Submissions S."/>
        </authorList>
    </citation>
    <scope>NUCLEOTIDE SEQUENCE [LARGE SCALE GENOMIC DNA]</scope>
    <source>
        <strain evidence="3">JS23</strain>
    </source>
</reference>
<dbReference type="PANTHER" id="PTHR13812">
    <property type="entry name" value="KETIMINE REDUCTASE MU-CRYSTALLIN"/>
    <property type="match status" value="1"/>
</dbReference>
<evidence type="ECO:0000313" key="3">
    <source>
        <dbReference type="Proteomes" id="UP000243719"/>
    </source>
</evidence>
<dbReference type="InterPro" id="IPR036291">
    <property type="entry name" value="NAD(P)-bd_dom_sf"/>
</dbReference>
<dbReference type="Gene3D" id="3.30.1780.10">
    <property type="entry name" value="ornithine cyclodeaminase, domain 1"/>
    <property type="match status" value="1"/>
</dbReference>
<dbReference type="FunFam" id="3.40.50.720:FF:000311">
    <property type="entry name" value="Ornithine cyclodeaminase"/>
    <property type="match status" value="1"/>
</dbReference>
<keyword evidence="3" id="KW-1185">Reference proteome</keyword>
<dbReference type="GO" id="GO:0019752">
    <property type="term" value="P:carboxylic acid metabolic process"/>
    <property type="evidence" value="ECO:0007669"/>
    <property type="project" value="UniProtKB-ARBA"/>
</dbReference>
<comment type="similarity">
    <text evidence="1">Belongs to the ornithine cyclodeaminase/mu-crystallin family.</text>
</comment>
<dbReference type="SUPFAM" id="SSF51735">
    <property type="entry name" value="NAD(P)-binding Rossmann-fold domains"/>
    <property type="match status" value="1"/>
</dbReference>
<dbReference type="AlphaFoldDB" id="A0A1H2PLF9"/>
<dbReference type="Proteomes" id="UP000243719">
    <property type="component" value="Unassembled WGS sequence"/>
</dbReference>
<dbReference type="Gene3D" id="3.40.50.720">
    <property type="entry name" value="NAD(P)-binding Rossmann-like Domain"/>
    <property type="match status" value="1"/>
</dbReference>
<dbReference type="RefSeq" id="WP_091904799.1">
    <property type="nucleotide sequence ID" value="NZ_FNLO01000002.1"/>
</dbReference>
<sequence length="311" mass="33310">MKFFDTTATRDALPFDALVASLRRMFTAGCHVPLRHSHTVKVGDDQQGTVLIMPAWQDNGYLGIKTVNIFAGNAARGLPGLHSTYVLYDASTGAPLAQIDGNEITSRRTAAASALAASYLARPDASRMVLLGTGRVGSLLPEAYRAVLPIRQVDVWNRTPAETAKLVAHLETLGFEARPVDDLAASIHEADVVTCATLATAPIVRGAWLPAGSHLDLIGGFTPHMRESDDDCFRGTEVFVDTEEAAQKSGDLLEPLARHVIAHSDLERTLARLCRGEVVGRANASQRTVFKAVGTALEDLAAAIQVYESAQ</sequence>
<dbReference type="PIRSF" id="PIRSF001439">
    <property type="entry name" value="CryM"/>
    <property type="match status" value="1"/>
</dbReference>
<protein>
    <submittedName>
        <fullName evidence="2">Ornithine cyclodeaminase</fullName>
    </submittedName>
</protein>
<dbReference type="EMBL" id="FNLO01000002">
    <property type="protein sequence ID" value="SDV46907.1"/>
    <property type="molecule type" value="Genomic_DNA"/>
</dbReference>
<dbReference type="GO" id="GO:0016491">
    <property type="term" value="F:oxidoreductase activity"/>
    <property type="evidence" value="ECO:0007669"/>
    <property type="project" value="UniProtKB-ARBA"/>
</dbReference>